<evidence type="ECO:0008006" key="3">
    <source>
        <dbReference type="Google" id="ProtNLM"/>
    </source>
</evidence>
<dbReference type="SUPFAM" id="SSF51998">
    <property type="entry name" value="PFL-like glycyl radical enzymes"/>
    <property type="match status" value="1"/>
</dbReference>
<dbReference type="Proteomes" id="UP000037460">
    <property type="component" value="Unassembled WGS sequence"/>
</dbReference>
<proteinExistence type="predicted"/>
<dbReference type="OrthoDB" id="10263808at2759"/>
<keyword evidence="2" id="KW-1185">Reference proteome</keyword>
<reference evidence="2" key="1">
    <citation type="journal article" date="2015" name="PLoS Genet.">
        <title>Genome Sequence and Transcriptome Analyses of Chrysochromulina tobin: Metabolic Tools for Enhanced Algal Fitness in the Prominent Order Prymnesiales (Haptophyceae).</title>
        <authorList>
            <person name="Hovde B.T."/>
            <person name="Deodato C.R."/>
            <person name="Hunsperger H.M."/>
            <person name="Ryken S.A."/>
            <person name="Yost W."/>
            <person name="Jha R.K."/>
            <person name="Patterson J."/>
            <person name="Monnat R.J. Jr."/>
            <person name="Barlow S.B."/>
            <person name="Starkenburg S.R."/>
            <person name="Cattolico R.A."/>
        </authorList>
    </citation>
    <scope>NUCLEOTIDE SEQUENCE</scope>
    <source>
        <strain evidence="2">CCMP291</strain>
    </source>
</reference>
<sequence length="408" mass="42423">MNLAEFVMMATTPPPTPYTANGKLIKVRTVTTFVTLSRGTPLDLSPIVKAVSFNAAATERLTAEGFEVQTTRVATNSFEDYIDVSDSAAALQSFRAIDDECKRLSIRLFNVGPASTAEGIALVPDIIKLGPRLSASGVIPDALDAQAATWLADTVLRIAAETEGGEGNFQFCVSCNVGPGTPFFPASYSGGGPISFGIGCETSAILADALPRAAGDLRKARELVRATFEAQMRPLEDLARELASSHDLLFAGLDASVAPLGSAPPLADAFASLGLGEFGESGTLAVSALVTGAVKSLSSSLTLCGYSGLMLPPCEDAGLARRASARGYSIHDLLMYSAVCGIGLDTVPVPGDVPPAKLAALFLDVAALAYRLDKPLSARLFPVPGKSAGEQTTFQNPFLCNTAVFKVP</sequence>
<accession>A0A0M0J718</accession>
<protein>
    <recommendedName>
        <fullName evidence="3">DUF711 family protein</fullName>
    </recommendedName>
</protein>
<dbReference type="Gene3D" id="3.20.70.20">
    <property type="match status" value="1"/>
</dbReference>
<dbReference type="EMBL" id="JWZX01003317">
    <property type="protein sequence ID" value="KOO22008.1"/>
    <property type="molecule type" value="Genomic_DNA"/>
</dbReference>
<dbReference type="Pfam" id="PF05167">
    <property type="entry name" value="DUF711"/>
    <property type="match status" value="1"/>
</dbReference>
<name>A0A0M0J718_9EUKA</name>
<dbReference type="InterPro" id="IPR007841">
    <property type="entry name" value="UPF0210"/>
</dbReference>
<evidence type="ECO:0000313" key="1">
    <source>
        <dbReference type="EMBL" id="KOO22008.1"/>
    </source>
</evidence>
<dbReference type="PANTHER" id="PTHR37560">
    <property type="entry name" value="UPF0210 PROTEIN SPR0218"/>
    <property type="match status" value="1"/>
</dbReference>
<dbReference type="AlphaFoldDB" id="A0A0M0J718"/>
<dbReference type="PANTHER" id="PTHR37560:SF2">
    <property type="entry name" value="DUF711 DOMAIN-CONTAINING PROTEIN"/>
    <property type="match status" value="1"/>
</dbReference>
<comment type="caution">
    <text evidence="1">The sequence shown here is derived from an EMBL/GenBank/DDBJ whole genome shotgun (WGS) entry which is preliminary data.</text>
</comment>
<organism evidence="1 2">
    <name type="scientific">Chrysochromulina tobinii</name>
    <dbReference type="NCBI Taxonomy" id="1460289"/>
    <lineage>
        <taxon>Eukaryota</taxon>
        <taxon>Haptista</taxon>
        <taxon>Haptophyta</taxon>
        <taxon>Prymnesiophyceae</taxon>
        <taxon>Prymnesiales</taxon>
        <taxon>Chrysochromulinaceae</taxon>
        <taxon>Chrysochromulina</taxon>
    </lineage>
</organism>
<evidence type="ECO:0000313" key="2">
    <source>
        <dbReference type="Proteomes" id="UP000037460"/>
    </source>
</evidence>
<gene>
    <name evidence="1" type="ORF">Ctob_000681</name>
</gene>